<keyword evidence="1" id="KW-1185">Reference proteome</keyword>
<organism evidence="1 2">
    <name type="scientific">Parastrongyloides trichosuri</name>
    <name type="common">Possum-specific nematode worm</name>
    <dbReference type="NCBI Taxonomy" id="131310"/>
    <lineage>
        <taxon>Eukaryota</taxon>
        <taxon>Metazoa</taxon>
        <taxon>Ecdysozoa</taxon>
        <taxon>Nematoda</taxon>
        <taxon>Chromadorea</taxon>
        <taxon>Rhabditida</taxon>
        <taxon>Tylenchina</taxon>
        <taxon>Panagrolaimomorpha</taxon>
        <taxon>Strongyloidoidea</taxon>
        <taxon>Strongyloididae</taxon>
        <taxon>Parastrongyloides</taxon>
    </lineage>
</organism>
<name>A0A0N4Z383_PARTI</name>
<accession>A0A0N4Z383</accession>
<proteinExistence type="predicted"/>
<protein>
    <submittedName>
        <fullName evidence="2">CNDH2_N domain-containing protein</fullName>
    </submittedName>
</protein>
<dbReference type="AlphaFoldDB" id="A0A0N4Z383"/>
<reference evidence="2" key="1">
    <citation type="submission" date="2017-02" db="UniProtKB">
        <authorList>
            <consortium name="WormBaseParasite"/>
        </authorList>
    </citation>
    <scope>IDENTIFICATION</scope>
</reference>
<sequence>MDKTFLIDYDEIERLSEKCIDCTATDDEVHKLIRLLKSSIPIIREEPSLVEGININSDILNIFNESSNVIYDEFIQVLSSLSTFRLQHTEAQAFIAQLKNITIEGDNTDSNFETGIHKNNNFVNNNNDKISTNKWRNPKKLGSFNVDINFINNKKSSNDGSVEKNNLFMAELNENRKLNMGTKESDNNYSEKKEVKITCKSSTSIYQIVNKERKFEEELLDKNDDLNFRVYTKSSFIAFEDVPSTFLSKHGIPVTVQEEIHSMLNINPPPLEEMCKTIVKYAKNKTTFDNILVSHTPIGIEYEIDAITLKPFTNNKNKLKDKDLLFNHIDQSDCLKCSINKEGTNNNDEIKVKNQKINSNSVCSDIFIDPDNYNFLIDKNVTNKNDETKVSSSKINSNNDFSASYIGPNNYVFLTDTKNLNKHDRSKINNQDSNFDGIFLSCYANYSKNFKFRKAEEDLSEDDESQNSNQKMKSVGNIATKFESNKKKYLAKRHLTRYSDDSFKRVKKLKVDINSSAESANEMSVTSFRLSKATPIRRFQKLKRKNEDDSLPNSILPSRKLICKEPIKIETIEKRNLKRKFSTVSQDIGKSNVDYILSKSFPLRTNFIPGASSTPIKIQRSHSNEISVISDISDISDISSIHSLDNVSISSLNRNITLFSSNDSDEVENRYLNSETNNQNILTSCDMNSDNFSNRINCNLPFFSTISSGISLDSDFSLKEIDLIKQCIAYVLISDLYCASYSFKFVKCSISEEDVYKKFNELVKGFKNKMKNGDIEMPKDLKVANYKEIKLIFNLVKICLGGTYQKTLSFDIFNILLYEIVYIYNLCIVETCIPDVNPIPFKSLQYIMNDDKY</sequence>
<dbReference type="Proteomes" id="UP000038045">
    <property type="component" value="Unplaced"/>
</dbReference>
<evidence type="ECO:0000313" key="2">
    <source>
        <dbReference type="WBParaSite" id="PTRK_0000136100.1"/>
    </source>
</evidence>
<evidence type="ECO:0000313" key="1">
    <source>
        <dbReference type="Proteomes" id="UP000038045"/>
    </source>
</evidence>
<dbReference type="WBParaSite" id="PTRK_0000136100.1">
    <property type="protein sequence ID" value="PTRK_0000136100.1"/>
    <property type="gene ID" value="PTRK_0000136100"/>
</dbReference>